<proteinExistence type="predicted"/>
<accession>A0A401GCE4</accession>
<keyword evidence="2" id="KW-1185">Reference proteome</keyword>
<evidence type="ECO:0000313" key="1">
    <source>
        <dbReference type="EMBL" id="GBE79811.1"/>
    </source>
</evidence>
<name>A0A401GCE4_9APHY</name>
<evidence type="ECO:0000313" key="2">
    <source>
        <dbReference type="Proteomes" id="UP000287166"/>
    </source>
</evidence>
<dbReference type="Proteomes" id="UP000287166">
    <property type="component" value="Unassembled WGS sequence"/>
</dbReference>
<dbReference type="EMBL" id="BFAD01000002">
    <property type="protein sequence ID" value="GBE79811.1"/>
    <property type="molecule type" value="Genomic_DNA"/>
</dbReference>
<reference evidence="1 2" key="1">
    <citation type="journal article" date="2018" name="Sci. Rep.">
        <title>Genome sequence of the cauliflower mushroom Sparassis crispa (Hanabiratake) and its association with beneficial usage.</title>
        <authorList>
            <person name="Kiyama R."/>
            <person name="Furutani Y."/>
            <person name="Kawaguchi K."/>
            <person name="Nakanishi T."/>
        </authorList>
    </citation>
    <scope>NUCLEOTIDE SEQUENCE [LARGE SCALE GENOMIC DNA]</scope>
</reference>
<dbReference type="InParanoid" id="A0A401GCE4"/>
<gene>
    <name evidence="1" type="ORF">SCP_0210120</name>
</gene>
<dbReference type="GeneID" id="38776728"/>
<protein>
    <submittedName>
        <fullName evidence="1">Uncharacterized protein</fullName>
    </submittedName>
</protein>
<comment type="caution">
    <text evidence="1">The sequence shown here is derived from an EMBL/GenBank/DDBJ whole genome shotgun (WGS) entry which is preliminary data.</text>
</comment>
<dbReference type="AlphaFoldDB" id="A0A401GCE4"/>
<dbReference type="RefSeq" id="XP_027610724.1">
    <property type="nucleotide sequence ID" value="XM_027754923.1"/>
</dbReference>
<organism evidence="1 2">
    <name type="scientific">Sparassis crispa</name>
    <dbReference type="NCBI Taxonomy" id="139825"/>
    <lineage>
        <taxon>Eukaryota</taxon>
        <taxon>Fungi</taxon>
        <taxon>Dikarya</taxon>
        <taxon>Basidiomycota</taxon>
        <taxon>Agaricomycotina</taxon>
        <taxon>Agaricomycetes</taxon>
        <taxon>Polyporales</taxon>
        <taxon>Sparassidaceae</taxon>
        <taxon>Sparassis</taxon>
    </lineage>
</organism>
<sequence length="70" mass="8042">MMQVVHNGLACTSVGRLNLITGNFLLRHHLNTEKPQKSDFPLQPVPDPCGAIHRRLVQYTLFDNLWSSEW</sequence>